<dbReference type="SMART" id="SM00256">
    <property type="entry name" value="FBOX"/>
    <property type="match status" value="1"/>
</dbReference>
<dbReference type="SUPFAM" id="SSF81383">
    <property type="entry name" value="F-box domain"/>
    <property type="match status" value="1"/>
</dbReference>
<dbReference type="Pfam" id="PF00646">
    <property type="entry name" value="F-box"/>
    <property type="match status" value="1"/>
</dbReference>
<feature type="compositionally biased region" description="Polar residues" evidence="1">
    <location>
        <begin position="265"/>
        <end position="278"/>
    </location>
</feature>
<evidence type="ECO:0000313" key="3">
    <source>
        <dbReference type="EMBL" id="KAK3387729.1"/>
    </source>
</evidence>
<proteinExistence type="predicted"/>
<evidence type="ECO:0000259" key="2">
    <source>
        <dbReference type="PROSITE" id="PS50181"/>
    </source>
</evidence>
<feature type="compositionally biased region" description="Low complexity" evidence="1">
    <location>
        <begin position="949"/>
        <end position="959"/>
    </location>
</feature>
<dbReference type="InterPro" id="IPR036047">
    <property type="entry name" value="F-box-like_dom_sf"/>
</dbReference>
<reference evidence="3" key="2">
    <citation type="submission" date="2023-06" db="EMBL/GenBank/DDBJ databases">
        <authorList>
            <consortium name="Lawrence Berkeley National Laboratory"/>
            <person name="Haridas S."/>
            <person name="Hensen N."/>
            <person name="Bonometti L."/>
            <person name="Westerberg I."/>
            <person name="Brannstrom I.O."/>
            <person name="Guillou S."/>
            <person name="Cros-Aarteil S."/>
            <person name="Calhoun S."/>
            <person name="Kuo A."/>
            <person name="Mondo S."/>
            <person name="Pangilinan J."/>
            <person name="Riley R."/>
            <person name="LaButti K."/>
            <person name="Andreopoulos B."/>
            <person name="Lipzen A."/>
            <person name="Chen C."/>
            <person name="Yanf M."/>
            <person name="Daum C."/>
            <person name="Ng V."/>
            <person name="Clum A."/>
            <person name="Steindorff A."/>
            <person name="Ohm R."/>
            <person name="Martin F."/>
            <person name="Silar P."/>
            <person name="Natvig D."/>
            <person name="Lalanne C."/>
            <person name="Gautier V."/>
            <person name="Ament-velasquez S.L."/>
            <person name="Kruys A."/>
            <person name="Hutchinson M.I."/>
            <person name="Powell A.J."/>
            <person name="Barry K."/>
            <person name="Miller A.N."/>
            <person name="Grigoriev I.V."/>
            <person name="Debuchy R."/>
            <person name="Gladieux P."/>
            <person name="Thoren M.H."/>
            <person name="Johannesson H."/>
        </authorList>
    </citation>
    <scope>NUCLEOTIDE SEQUENCE</scope>
    <source>
        <strain evidence="3">CBS 232.78</strain>
    </source>
</reference>
<feature type="region of interest" description="Disordered" evidence="1">
    <location>
        <begin position="927"/>
        <end position="959"/>
    </location>
</feature>
<sequence length="1088" mass="121658">MSGISTWLKNNWPFRRSSQLEPEPVLGTWPNPKESVGVVRDFIVGKRKEVKYTCWDAIGPARKDWQTLGPQIRSYVTNNDTSTKEMSSGDLTFHLYMVGRTEDTTRPIVMFRSNDKDSRERARAALKRSGIMENYPLIGVGTMPADMFEGRAFTRLASEDVKATPSMKPYDGPRRLIHSPAHDAAFGRRLFIQGEDPNHLRPATGGPLLFIDGMVLQLTAGHAFRDDNLNSSNNRLPEPPTVDNAEFDGMSDIGDDEEDDESPLMTGSQGKDNASSTAAEALRRLWRRIEGAISPLSRNVNDQAPEQTLDSPPMSQGGTPLTSADTSGKRARQPGALPGLVEVGKLFDLPRSEGLDYALVALHDHHCQGLNRIPSNKEANQRWLYVTKEWEIGKQDKSIATFTSTNGLVNGKLSATPSYLRFSGTFELHEVFSVMLEGKLAQGDCGSPVVDRGNGHFYGHIVAGSLGTGLAYIIPAIKIIQDIEKRAQKVSFSLQAPTQREVQQYRRGLSRGERWLGYEDHTPFQFVDVGSKKFFYLNLSDYRPQFASRGYFDDLERMSRHSNRSAALGNRLIVDVSSQPSSSRSPASTSRARIANTTKFLAARVCDNNSRVNVNDNASESSHQRPRYLMLPLASLRRGNTQLKLQEQPSETSQSHNSYSGFSNLPLEILEQIMGYLEVPDILNLRLVSRPWNHFVTYQESDIAFAYLRQPHIPTLSIELFKPVATAAPNLAYIAGLWNRYCLASRLSDSMSEWITVDLFLRRKSEQRESFHEREALMRRRLVPLLLTISHFFETYRQMLLDPSTADIDHAAFERRIMEQYDDITLLQVHQFFPIFMTFQSRRLRPPSYLSHVERSFRGYHTSPPPENVQIAMLYLGGLREVFRLTRIGPYERLRTAVDEWYEGVTQSPVESAVASQSRGHMLLRSIRTSSSSSSAGPATSQDVPKNLTNTSTTCSTPSTATSISYVTAASGSNTGRQLGKAPMLISPTSLEVGQPMGPLSPDDDRLVLARLPTAKSQIWITTAESILLERGVVARTQDIKKNAAVLQELIMPAVSWLDVFFFERGINGEFDLNARVASLGPGQTYTD</sequence>
<dbReference type="InterPro" id="IPR001810">
    <property type="entry name" value="F-box_dom"/>
</dbReference>
<evidence type="ECO:0000256" key="1">
    <source>
        <dbReference type="SAM" id="MobiDB-lite"/>
    </source>
</evidence>
<dbReference type="Proteomes" id="UP001285441">
    <property type="component" value="Unassembled WGS sequence"/>
</dbReference>
<feature type="compositionally biased region" description="Acidic residues" evidence="1">
    <location>
        <begin position="253"/>
        <end position="262"/>
    </location>
</feature>
<organism evidence="3 4">
    <name type="scientific">Podospora didyma</name>
    <dbReference type="NCBI Taxonomy" id="330526"/>
    <lineage>
        <taxon>Eukaryota</taxon>
        <taxon>Fungi</taxon>
        <taxon>Dikarya</taxon>
        <taxon>Ascomycota</taxon>
        <taxon>Pezizomycotina</taxon>
        <taxon>Sordariomycetes</taxon>
        <taxon>Sordariomycetidae</taxon>
        <taxon>Sordariales</taxon>
        <taxon>Podosporaceae</taxon>
        <taxon>Podospora</taxon>
    </lineage>
</organism>
<dbReference type="AlphaFoldDB" id="A0AAE0U234"/>
<accession>A0AAE0U234</accession>
<feature type="region of interest" description="Disordered" evidence="1">
    <location>
        <begin position="296"/>
        <end position="335"/>
    </location>
</feature>
<comment type="caution">
    <text evidence="3">The sequence shown here is derived from an EMBL/GenBank/DDBJ whole genome shotgun (WGS) entry which is preliminary data.</text>
</comment>
<dbReference type="PROSITE" id="PS50181">
    <property type="entry name" value="FBOX"/>
    <property type="match status" value="1"/>
</dbReference>
<reference evidence="3" key="1">
    <citation type="journal article" date="2023" name="Mol. Phylogenet. Evol.">
        <title>Genome-scale phylogeny and comparative genomics of the fungal order Sordariales.</title>
        <authorList>
            <person name="Hensen N."/>
            <person name="Bonometti L."/>
            <person name="Westerberg I."/>
            <person name="Brannstrom I.O."/>
            <person name="Guillou S."/>
            <person name="Cros-Aarteil S."/>
            <person name="Calhoun S."/>
            <person name="Haridas S."/>
            <person name="Kuo A."/>
            <person name="Mondo S."/>
            <person name="Pangilinan J."/>
            <person name="Riley R."/>
            <person name="LaButti K."/>
            <person name="Andreopoulos B."/>
            <person name="Lipzen A."/>
            <person name="Chen C."/>
            <person name="Yan M."/>
            <person name="Daum C."/>
            <person name="Ng V."/>
            <person name="Clum A."/>
            <person name="Steindorff A."/>
            <person name="Ohm R.A."/>
            <person name="Martin F."/>
            <person name="Silar P."/>
            <person name="Natvig D.O."/>
            <person name="Lalanne C."/>
            <person name="Gautier V."/>
            <person name="Ament-Velasquez S.L."/>
            <person name="Kruys A."/>
            <person name="Hutchinson M.I."/>
            <person name="Powell A.J."/>
            <person name="Barry K."/>
            <person name="Miller A.N."/>
            <person name="Grigoriev I.V."/>
            <person name="Debuchy R."/>
            <person name="Gladieux P."/>
            <person name="Hiltunen Thoren M."/>
            <person name="Johannesson H."/>
        </authorList>
    </citation>
    <scope>NUCLEOTIDE SEQUENCE</scope>
    <source>
        <strain evidence="3">CBS 232.78</strain>
    </source>
</reference>
<feature type="region of interest" description="Disordered" evidence="1">
    <location>
        <begin position="226"/>
        <end position="278"/>
    </location>
</feature>
<gene>
    <name evidence="3" type="ORF">B0H63DRAFT_559198</name>
</gene>
<dbReference type="Gene3D" id="1.20.1280.50">
    <property type="match status" value="1"/>
</dbReference>
<protein>
    <recommendedName>
        <fullName evidence="2">F-box domain-containing protein</fullName>
    </recommendedName>
</protein>
<feature type="compositionally biased region" description="Polar residues" evidence="1">
    <location>
        <begin position="296"/>
        <end position="326"/>
    </location>
</feature>
<dbReference type="EMBL" id="JAULSW010000003">
    <property type="protein sequence ID" value="KAK3387729.1"/>
    <property type="molecule type" value="Genomic_DNA"/>
</dbReference>
<keyword evidence="4" id="KW-1185">Reference proteome</keyword>
<dbReference type="CDD" id="cd09917">
    <property type="entry name" value="F-box_SF"/>
    <property type="match status" value="1"/>
</dbReference>
<name>A0AAE0U234_9PEZI</name>
<feature type="domain" description="F-box" evidence="2">
    <location>
        <begin position="659"/>
        <end position="708"/>
    </location>
</feature>
<evidence type="ECO:0000313" key="4">
    <source>
        <dbReference type="Proteomes" id="UP001285441"/>
    </source>
</evidence>
<feature type="compositionally biased region" description="Polar residues" evidence="1">
    <location>
        <begin position="936"/>
        <end position="948"/>
    </location>
</feature>